<protein>
    <submittedName>
        <fullName evidence="1">Uncharacterized protein</fullName>
    </submittedName>
</protein>
<proteinExistence type="predicted"/>
<organism evidence="1 2">
    <name type="scientific">Synaphobranchus kaupii</name>
    <name type="common">Kaup's arrowtooth eel</name>
    <dbReference type="NCBI Taxonomy" id="118154"/>
    <lineage>
        <taxon>Eukaryota</taxon>
        <taxon>Metazoa</taxon>
        <taxon>Chordata</taxon>
        <taxon>Craniata</taxon>
        <taxon>Vertebrata</taxon>
        <taxon>Euteleostomi</taxon>
        <taxon>Actinopterygii</taxon>
        <taxon>Neopterygii</taxon>
        <taxon>Teleostei</taxon>
        <taxon>Anguilliformes</taxon>
        <taxon>Synaphobranchidae</taxon>
        <taxon>Synaphobranchus</taxon>
    </lineage>
</organism>
<evidence type="ECO:0000313" key="1">
    <source>
        <dbReference type="EMBL" id="KAJ8376304.1"/>
    </source>
</evidence>
<name>A0A9Q1J9B5_SYNKA</name>
<evidence type="ECO:0000313" key="2">
    <source>
        <dbReference type="Proteomes" id="UP001152622"/>
    </source>
</evidence>
<comment type="caution">
    <text evidence="1">The sequence shown here is derived from an EMBL/GenBank/DDBJ whole genome shotgun (WGS) entry which is preliminary data.</text>
</comment>
<dbReference type="Proteomes" id="UP001152622">
    <property type="component" value="Chromosome 2"/>
</dbReference>
<sequence>MLIHRWGLSEDHSFLAPQPTHMCPHVHAPPAGHMTAAHAHIPLTGHRTATAVEPCCTQSPAAPCSLHSQTNRLVGLSHVTLTAAQTRPQPALKPGAALRHAGGLGAGLGFIAVIKRGASLSRGPSNTGPFTCAAGQLHASRRLC</sequence>
<gene>
    <name evidence="1" type="ORF">SKAU_G00068840</name>
</gene>
<dbReference type="AlphaFoldDB" id="A0A9Q1J9B5"/>
<reference evidence="1" key="1">
    <citation type="journal article" date="2023" name="Science">
        <title>Genome structures resolve the early diversification of teleost fishes.</title>
        <authorList>
            <person name="Parey E."/>
            <person name="Louis A."/>
            <person name="Montfort J."/>
            <person name="Bouchez O."/>
            <person name="Roques C."/>
            <person name="Iampietro C."/>
            <person name="Lluch J."/>
            <person name="Castinel A."/>
            <person name="Donnadieu C."/>
            <person name="Desvignes T."/>
            <person name="Floi Bucao C."/>
            <person name="Jouanno E."/>
            <person name="Wen M."/>
            <person name="Mejri S."/>
            <person name="Dirks R."/>
            <person name="Jansen H."/>
            <person name="Henkel C."/>
            <person name="Chen W.J."/>
            <person name="Zahm M."/>
            <person name="Cabau C."/>
            <person name="Klopp C."/>
            <person name="Thompson A.W."/>
            <person name="Robinson-Rechavi M."/>
            <person name="Braasch I."/>
            <person name="Lecointre G."/>
            <person name="Bobe J."/>
            <person name="Postlethwait J.H."/>
            <person name="Berthelot C."/>
            <person name="Roest Crollius H."/>
            <person name="Guiguen Y."/>
        </authorList>
    </citation>
    <scope>NUCLEOTIDE SEQUENCE</scope>
    <source>
        <strain evidence="1">WJC10195</strain>
    </source>
</reference>
<keyword evidence="2" id="KW-1185">Reference proteome</keyword>
<dbReference type="EMBL" id="JAINUF010000002">
    <property type="protein sequence ID" value="KAJ8376304.1"/>
    <property type="molecule type" value="Genomic_DNA"/>
</dbReference>
<accession>A0A9Q1J9B5</accession>